<sequence length="80" mass="9329">MKPLREHVWSELYNGAQVLPAGPKADKKWPPPNHGWCRHYPMSWMWMFHEIQDQIDYAIVPILTAIDNINAGLSKTTSWL</sequence>
<keyword evidence="2" id="KW-1185">Reference proteome</keyword>
<evidence type="ECO:0000313" key="2">
    <source>
        <dbReference type="Proteomes" id="UP000176998"/>
    </source>
</evidence>
<comment type="caution">
    <text evidence="1">The sequence shown here is derived from an EMBL/GenBank/DDBJ whole genome shotgun (WGS) entry which is preliminary data.</text>
</comment>
<dbReference type="Proteomes" id="UP000176998">
    <property type="component" value="Unassembled WGS sequence"/>
</dbReference>
<proteinExistence type="predicted"/>
<dbReference type="GeneID" id="34563904"/>
<accession>A0A1G4AXH8</accession>
<dbReference type="RefSeq" id="XP_022471032.1">
    <property type="nucleotide sequence ID" value="XM_022622394.1"/>
</dbReference>
<reference evidence="1 2" key="1">
    <citation type="submission" date="2016-09" db="EMBL/GenBank/DDBJ databases">
        <authorList>
            <person name="Capua I."/>
            <person name="De Benedictis P."/>
            <person name="Joannis T."/>
            <person name="Lombin L.H."/>
            <person name="Cattoli G."/>
        </authorList>
    </citation>
    <scope>NUCLEOTIDE SEQUENCE [LARGE SCALE GENOMIC DNA]</scope>
    <source>
        <strain evidence="1 2">IMI 309357</strain>
    </source>
</reference>
<evidence type="ECO:0000313" key="1">
    <source>
        <dbReference type="EMBL" id="OHE93868.1"/>
    </source>
</evidence>
<name>A0A1G4AXH8_9PEZI</name>
<organism evidence="1 2">
    <name type="scientific">Colletotrichum orchidophilum</name>
    <dbReference type="NCBI Taxonomy" id="1209926"/>
    <lineage>
        <taxon>Eukaryota</taxon>
        <taxon>Fungi</taxon>
        <taxon>Dikarya</taxon>
        <taxon>Ascomycota</taxon>
        <taxon>Pezizomycotina</taxon>
        <taxon>Sordariomycetes</taxon>
        <taxon>Hypocreomycetidae</taxon>
        <taxon>Glomerellales</taxon>
        <taxon>Glomerellaceae</taxon>
        <taxon>Colletotrichum</taxon>
    </lineage>
</organism>
<gene>
    <name evidence="1" type="ORF">CORC01_10767</name>
</gene>
<protein>
    <submittedName>
        <fullName evidence="1">Uncharacterized protein</fullName>
    </submittedName>
</protein>
<dbReference type="AlphaFoldDB" id="A0A1G4AXH8"/>
<dbReference type="EMBL" id="MJBS01000110">
    <property type="protein sequence ID" value="OHE93868.1"/>
    <property type="molecule type" value="Genomic_DNA"/>
</dbReference>